<accession>A0A6B8VQA2</accession>
<gene>
    <name evidence="2" type="primary">subB</name>
    <name evidence="2" type="ORF">COCCU_01665</name>
</gene>
<feature type="region of interest" description="Disordered" evidence="1">
    <location>
        <begin position="61"/>
        <end position="90"/>
    </location>
</feature>
<organism evidence="2 3">
    <name type="scientific">Corynebacterium occultum</name>
    <dbReference type="NCBI Taxonomy" id="2675219"/>
    <lineage>
        <taxon>Bacteria</taxon>
        <taxon>Bacillati</taxon>
        <taxon>Actinomycetota</taxon>
        <taxon>Actinomycetes</taxon>
        <taxon>Mycobacteriales</taxon>
        <taxon>Corynebacteriaceae</taxon>
        <taxon>Corynebacterium</taxon>
    </lineage>
</organism>
<name>A0A6B8VQA2_9CORY</name>
<sequence length="90" mass="9804">MEVSLNYDTCIASGNCGYIAPDIFQNLEEHEGFVSLRKEQPSKSEWPAVQRAGRLCPSGTIFLTGGGEGQDEEEEPDGKVERPRSRGSAS</sequence>
<dbReference type="Proteomes" id="UP000424462">
    <property type="component" value="Chromosome"/>
</dbReference>
<reference evidence="2 3" key="1">
    <citation type="submission" date="2019-11" db="EMBL/GenBank/DDBJ databases">
        <title>Complete genome sequence of Corynebacterium kalinowskii 1959, a novel Corynebacterium species isolated from soil of a small paddock in Vilsendorf, Germany.</title>
        <authorList>
            <person name="Schaffert L."/>
            <person name="Ruwe M."/>
            <person name="Milse J."/>
            <person name="Hanuschka K."/>
            <person name="Ortseifen V."/>
            <person name="Droste J."/>
            <person name="Brandt D."/>
            <person name="Schlueter L."/>
            <person name="Kutter Y."/>
            <person name="Vinke S."/>
            <person name="Viehoefer P."/>
            <person name="Jacob L."/>
            <person name="Luebke N.-C."/>
            <person name="Schulte-Berndt E."/>
            <person name="Hain C."/>
            <person name="Linder M."/>
            <person name="Schmidt P."/>
            <person name="Wollenschlaeger L."/>
            <person name="Luttermann T."/>
            <person name="Thieme E."/>
            <person name="Hassa J."/>
            <person name="Haak M."/>
            <person name="Wittchen M."/>
            <person name="Mentz A."/>
            <person name="Persicke M."/>
            <person name="Busche T."/>
            <person name="Ruckert C."/>
        </authorList>
    </citation>
    <scope>NUCLEOTIDE SEQUENCE [LARGE SCALE GENOMIC DNA]</scope>
    <source>
        <strain evidence="2 3">2039</strain>
    </source>
</reference>
<dbReference type="Gene3D" id="3.30.70.20">
    <property type="match status" value="1"/>
</dbReference>
<keyword evidence="3" id="KW-1185">Reference proteome</keyword>
<evidence type="ECO:0000256" key="1">
    <source>
        <dbReference type="SAM" id="MobiDB-lite"/>
    </source>
</evidence>
<dbReference type="EMBL" id="CP046455">
    <property type="protein sequence ID" value="QGU06293.1"/>
    <property type="molecule type" value="Genomic_DNA"/>
</dbReference>
<protein>
    <submittedName>
        <fullName evidence="2">Ferredoxin-2</fullName>
    </submittedName>
</protein>
<dbReference type="RefSeq" id="WP_197088405.1">
    <property type="nucleotide sequence ID" value="NZ_CP046455.1"/>
</dbReference>
<evidence type="ECO:0000313" key="2">
    <source>
        <dbReference type="EMBL" id="QGU06293.1"/>
    </source>
</evidence>
<dbReference type="AlphaFoldDB" id="A0A6B8VQA2"/>
<evidence type="ECO:0000313" key="3">
    <source>
        <dbReference type="Proteomes" id="UP000424462"/>
    </source>
</evidence>
<dbReference type="KEGG" id="cok:COCCU_01665"/>
<proteinExistence type="predicted"/>
<dbReference type="SUPFAM" id="SSF54862">
    <property type="entry name" value="4Fe-4S ferredoxins"/>
    <property type="match status" value="1"/>
</dbReference>
<dbReference type="Pfam" id="PF13370">
    <property type="entry name" value="Fer4_13"/>
    <property type="match status" value="1"/>
</dbReference>